<dbReference type="Pfam" id="PF01192">
    <property type="entry name" value="RNA_pol_Rpb6"/>
    <property type="match status" value="1"/>
</dbReference>
<dbReference type="GO" id="GO:0003677">
    <property type="term" value="F:DNA binding"/>
    <property type="evidence" value="ECO:0007669"/>
    <property type="project" value="UniProtKB-UniRule"/>
</dbReference>
<dbReference type="GO" id="GO:0006351">
    <property type="term" value="P:DNA-templated transcription"/>
    <property type="evidence" value="ECO:0007669"/>
    <property type="project" value="UniProtKB-UniRule"/>
</dbReference>
<dbReference type="PANTHER" id="PTHR34476">
    <property type="entry name" value="DNA-DIRECTED RNA POLYMERASE SUBUNIT OMEGA"/>
    <property type="match status" value="1"/>
</dbReference>
<dbReference type="SMART" id="SM01409">
    <property type="entry name" value="RNA_pol_Rpb6"/>
    <property type="match status" value="1"/>
</dbReference>
<keyword evidence="7 11" id="KW-0804">Transcription</keyword>
<evidence type="ECO:0000313" key="12">
    <source>
        <dbReference type="EMBL" id="AKU91377.1"/>
    </source>
</evidence>
<name>A0A0K1PCZ7_9BACT</name>
<gene>
    <name evidence="11" type="primary">rpoZ</name>
    <name evidence="12" type="ORF">AKJ08_1764</name>
</gene>
<evidence type="ECO:0000256" key="8">
    <source>
        <dbReference type="ARBA" id="ARBA00029924"/>
    </source>
</evidence>
<proteinExistence type="inferred from homology"/>
<dbReference type="KEGG" id="vin:AKJ08_1764"/>
<accession>A0A0K1PCZ7</accession>
<comment type="subunit">
    <text evidence="11">The RNAP catalytic core consists of 2 alpha, 1 beta, 1 beta' and 1 omega subunit. When a sigma factor is associated with the core the holoenzyme is formed, which can initiate transcription.</text>
</comment>
<dbReference type="GO" id="GO:0003899">
    <property type="term" value="F:DNA-directed RNA polymerase activity"/>
    <property type="evidence" value="ECO:0007669"/>
    <property type="project" value="UniProtKB-UniRule"/>
</dbReference>
<evidence type="ECO:0000256" key="10">
    <source>
        <dbReference type="ARBA" id="ARBA00048552"/>
    </source>
</evidence>
<dbReference type="PATRIC" id="fig|1391653.3.peg.1850"/>
<dbReference type="RefSeq" id="WP_050725695.1">
    <property type="nucleotide sequence ID" value="NZ_CP012332.1"/>
</dbReference>
<dbReference type="OrthoDB" id="9796300at2"/>
<protein>
    <recommendedName>
        <fullName evidence="3 11">DNA-directed RNA polymerase subunit omega</fullName>
        <shortName evidence="11">RNAP omega subunit</shortName>
        <ecNumber evidence="2 11">2.7.7.6</ecNumber>
    </recommendedName>
    <alternativeName>
        <fullName evidence="9 11">RNA polymerase omega subunit</fullName>
    </alternativeName>
    <alternativeName>
        <fullName evidence="8 11">Transcriptase subunit omega</fullName>
    </alternativeName>
</protein>
<evidence type="ECO:0000256" key="5">
    <source>
        <dbReference type="ARBA" id="ARBA00022679"/>
    </source>
</evidence>
<keyword evidence="13" id="KW-1185">Reference proteome</keyword>
<evidence type="ECO:0000256" key="2">
    <source>
        <dbReference type="ARBA" id="ARBA00012418"/>
    </source>
</evidence>
<evidence type="ECO:0000256" key="6">
    <source>
        <dbReference type="ARBA" id="ARBA00022695"/>
    </source>
</evidence>
<comment type="function">
    <text evidence="11">Promotes RNA polymerase assembly. Latches the N- and C-terminal regions of the beta' subunit thereby facilitating its interaction with the beta and alpha subunits.</text>
</comment>
<dbReference type="EC" id="2.7.7.6" evidence="2 11"/>
<dbReference type="HAMAP" id="MF_00366">
    <property type="entry name" value="RNApol_bact_RpoZ"/>
    <property type="match status" value="1"/>
</dbReference>
<evidence type="ECO:0000313" key="13">
    <source>
        <dbReference type="Proteomes" id="UP000055590"/>
    </source>
</evidence>
<evidence type="ECO:0000256" key="3">
    <source>
        <dbReference type="ARBA" id="ARBA00013725"/>
    </source>
</evidence>
<keyword evidence="4 11" id="KW-0240">DNA-directed RNA polymerase</keyword>
<dbReference type="Proteomes" id="UP000055590">
    <property type="component" value="Chromosome"/>
</dbReference>
<dbReference type="InterPro" id="IPR003716">
    <property type="entry name" value="DNA-dir_RNA_pol_omega"/>
</dbReference>
<comment type="catalytic activity">
    <reaction evidence="10 11">
        <text>RNA(n) + a ribonucleoside 5'-triphosphate = RNA(n+1) + diphosphate</text>
        <dbReference type="Rhea" id="RHEA:21248"/>
        <dbReference type="Rhea" id="RHEA-COMP:14527"/>
        <dbReference type="Rhea" id="RHEA-COMP:17342"/>
        <dbReference type="ChEBI" id="CHEBI:33019"/>
        <dbReference type="ChEBI" id="CHEBI:61557"/>
        <dbReference type="ChEBI" id="CHEBI:140395"/>
        <dbReference type="EC" id="2.7.7.6"/>
    </reaction>
</comment>
<evidence type="ECO:0000256" key="4">
    <source>
        <dbReference type="ARBA" id="ARBA00022478"/>
    </source>
</evidence>
<dbReference type="InterPro" id="IPR036161">
    <property type="entry name" value="RPB6/omega-like_sf"/>
</dbReference>
<organism evidence="12 13">
    <name type="scientific">Vulgatibacter incomptus</name>
    <dbReference type="NCBI Taxonomy" id="1391653"/>
    <lineage>
        <taxon>Bacteria</taxon>
        <taxon>Pseudomonadati</taxon>
        <taxon>Myxococcota</taxon>
        <taxon>Myxococcia</taxon>
        <taxon>Myxococcales</taxon>
        <taxon>Cystobacterineae</taxon>
        <taxon>Vulgatibacteraceae</taxon>
        <taxon>Vulgatibacter</taxon>
    </lineage>
</organism>
<evidence type="ECO:0000256" key="11">
    <source>
        <dbReference type="HAMAP-Rule" id="MF_00366"/>
    </source>
</evidence>
<dbReference type="Gene3D" id="3.90.940.10">
    <property type="match status" value="1"/>
</dbReference>
<dbReference type="STRING" id="1391653.AKJ08_1764"/>
<keyword evidence="6 11" id="KW-0548">Nucleotidyltransferase</keyword>
<evidence type="ECO:0000256" key="7">
    <source>
        <dbReference type="ARBA" id="ARBA00023163"/>
    </source>
</evidence>
<dbReference type="InterPro" id="IPR006110">
    <property type="entry name" value="Pol_omega/Rpo6/RPB6"/>
</dbReference>
<dbReference type="GO" id="GO:0000428">
    <property type="term" value="C:DNA-directed RNA polymerase complex"/>
    <property type="evidence" value="ECO:0007669"/>
    <property type="project" value="UniProtKB-KW"/>
</dbReference>
<dbReference type="EMBL" id="CP012332">
    <property type="protein sequence ID" value="AKU91377.1"/>
    <property type="molecule type" value="Genomic_DNA"/>
</dbReference>
<dbReference type="NCBIfam" id="TIGR00690">
    <property type="entry name" value="rpoZ"/>
    <property type="match status" value="1"/>
</dbReference>
<reference evidence="12 13" key="1">
    <citation type="submission" date="2015-08" db="EMBL/GenBank/DDBJ databases">
        <authorList>
            <person name="Babu N.S."/>
            <person name="Beckwith C.J."/>
            <person name="Beseler K.G."/>
            <person name="Brison A."/>
            <person name="Carone J.V."/>
            <person name="Caskin T.P."/>
            <person name="Diamond M."/>
            <person name="Durham M.E."/>
            <person name="Foxe J.M."/>
            <person name="Go M."/>
            <person name="Henderson B.A."/>
            <person name="Jones I.B."/>
            <person name="McGettigan J.A."/>
            <person name="Micheletti S.J."/>
            <person name="Nasrallah M.E."/>
            <person name="Ortiz D."/>
            <person name="Piller C.R."/>
            <person name="Privatt S.R."/>
            <person name="Schneider S.L."/>
            <person name="Sharp S."/>
            <person name="Smith T.C."/>
            <person name="Stanton J.D."/>
            <person name="Ullery H.E."/>
            <person name="Wilson R.J."/>
            <person name="Serrano M.G."/>
            <person name="Buck G."/>
            <person name="Lee V."/>
            <person name="Wang Y."/>
            <person name="Carvalho R."/>
            <person name="Voegtly L."/>
            <person name="Shi R."/>
            <person name="Duckworth R."/>
            <person name="Johnson A."/>
            <person name="Loviza R."/>
            <person name="Walstead R."/>
            <person name="Shah Z."/>
            <person name="Kiflezghi M."/>
            <person name="Wade K."/>
            <person name="Ball S.L."/>
            <person name="Bradley K.W."/>
            <person name="Asai D.J."/>
            <person name="Bowman C.A."/>
            <person name="Russell D.A."/>
            <person name="Pope W.H."/>
            <person name="Jacobs-Sera D."/>
            <person name="Hendrix R.W."/>
            <person name="Hatfull G.F."/>
        </authorList>
    </citation>
    <scope>NUCLEOTIDE SEQUENCE [LARGE SCALE GENOMIC DNA]</scope>
    <source>
        <strain evidence="12 13">DSM 27710</strain>
    </source>
</reference>
<keyword evidence="5 11" id="KW-0808">Transferase</keyword>
<sequence length="92" mass="10116">MARVTIEDCLPLVENRFALVILATKRTRQLMAGARPLLDPGRNKPSVLSLREIATGKVKFDRDVDAALAGKFDKEPVAPTTLRPIPPPSVQR</sequence>
<comment type="similarity">
    <text evidence="1 11">Belongs to the RNA polymerase subunit omega family.</text>
</comment>
<dbReference type="SUPFAM" id="SSF63562">
    <property type="entry name" value="RPB6/omega subunit-like"/>
    <property type="match status" value="1"/>
</dbReference>
<dbReference type="PANTHER" id="PTHR34476:SF1">
    <property type="entry name" value="DNA-DIRECTED RNA POLYMERASE SUBUNIT OMEGA"/>
    <property type="match status" value="1"/>
</dbReference>
<dbReference type="AlphaFoldDB" id="A0A0K1PCZ7"/>
<evidence type="ECO:0000256" key="9">
    <source>
        <dbReference type="ARBA" id="ARBA00030998"/>
    </source>
</evidence>
<evidence type="ECO:0000256" key="1">
    <source>
        <dbReference type="ARBA" id="ARBA00006711"/>
    </source>
</evidence>